<accession>A0A8S9WP41</accession>
<organism evidence="1 2">
    <name type="scientific">Apolygus lucorum</name>
    <name type="common">Small green plant bug</name>
    <name type="synonym">Lygocoris lucorum</name>
    <dbReference type="NCBI Taxonomy" id="248454"/>
    <lineage>
        <taxon>Eukaryota</taxon>
        <taxon>Metazoa</taxon>
        <taxon>Ecdysozoa</taxon>
        <taxon>Arthropoda</taxon>
        <taxon>Hexapoda</taxon>
        <taxon>Insecta</taxon>
        <taxon>Pterygota</taxon>
        <taxon>Neoptera</taxon>
        <taxon>Paraneoptera</taxon>
        <taxon>Hemiptera</taxon>
        <taxon>Heteroptera</taxon>
        <taxon>Panheteroptera</taxon>
        <taxon>Cimicomorpha</taxon>
        <taxon>Miridae</taxon>
        <taxon>Mirini</taxon>
        <taxon>Apolygus</taxon>
    </lineage>
</organism>
<dbReference type="AlphaFoldDB" id="A0A8S9WP41"/>
<evidence type="ECO:0000313" key="1">
    <source>
        <dbReference type="EMBL" id="KAF6198427.1"/>
    </source>
</evidence>
<comment type="caution">
    <text evidence="1">The sequence shown here is derived from an EMBL/GenBank/DDBJ whole genome shotgun (WGS) entry which is preliminary data.</text>
</comment>
<gene>
    <name evidence="1" type="ORF">GE061_008175</name>
</gene>
<evidence type="ECO:0000313" key="2">
    <source>
        <dbReference type="Proteomes" id="UP000466442"/>
    </source>
</evidence>
<dbReference type="EMBL" id="WIXP02000016">
    <property type="protein sequence ID" value="KAF6198427.1"/>
    <property type="molecule type" value="Genomic_DNA"/>
</dbReference>
<keyword evidence="2" id="KW-1185">Reference proteome</keyword>
<protein>
    <submittedName>
        <fullName evidence="1">Uncharacterized protein</fullName>
    </submittedName>
</protein>
<sequence length="118" mass="13502">MDQVLNKLNNVGREVVHPPTISVGKLPLQEEFIINSLKRVKTCYGFSIVATIRSMVTEETINIWLPKRYGDIFEEIWEDYKADSYIMMYEEKDSGTNSFILSFKKGGEEDELDDATAG</sequence>
<name>A0A8S9WP41_APOLU</name>
<dbReference type="Proteomes" id="UP000466442">
    <property type="component" value="Linkage Group LG16"/>
</dbReference>
<reference evidence="1" key="1">
    <citation type="journal article" date="2021" name="Mol. Ecol. Resour.">
        <title>Apolygus lucorum genome provides insights into omnivorousness and mesophyll feeding.</title>
        <authorList>
            <person name="Liu Y."/>
            <person name="Liu H."/>
            <person name="Wang H."/>
            <person name="Huang T."/>
            <person name="Liu B."/>
            <person name="Yang B."/>
            <person name="Yin L."/>
            <person name="Li B."/>
            <person name="Zhang Y."/>
            <person name="Zhang S."/>
            <person name="Jiang F."/>
            <person name="Zhang X."/>
            <person name="Ren Y."/>
            <person name="Wang B."/>
            <person name="Wang S."/>
            <person name="Lu Y."/>
            <person name="Wu K."/>
            <person name="Fan W."/>
            <person name="Wang G."/>
        </authorList>
    </citation>
    <scope>NUCLEOTIDE SEQUENCE</scope>
    <source>
        <strain evidence="1">12Hb</strain>
    </source>
</reference>
<proteinExistence type="predicted"/>